<sequence>MDILDQLRGYDGYRYLGVEVVVTLSSGETLRGTLYCVELRRSKTIIIRGFGSNKTSSLYLINVDAVKSVSAVGPLNESLDDIPRVSQHDLMGCIASLSHPDNDLMPKRA</sequence>
<organism evidence="1 2">
    <name type="scientific">Babesia gibsoni</name>
    <dbReference type="NCBI Taxonomy" id="33632"/>
    <lineage>
        <taxon>Eukaryota</taxon>
        <taxon>Sar</taxon>
        <taxon>Alveolata</taxon>
        <taxon>Apicomplexa</taxon>
        <taxon>Aconoidasida</taxon>
        <taxon>Piroplasmida</taxon>
        <taxon>Babesiidae</taxon>
        <taxon>Babesia</taxon>
    </lineage>
</organism>
<evidence type="ECO:0000313" key="2">
    <source>
        <dbReference type="Proteomes" id="UP001230268"/>
    </source>
</evidence>
<dbReference type="AlphaFoldDB" id="A0AAD8UR45"/>
<accession>A0AAD8UR45</accession>
<gene>
    <name evidence="1" type="ORF">BgAZ_100510</name>
</gene>
<proteinExistence type="predicted"/>
<reference evidence="1" key="1">
    <citation type="submission" date="2023-08" db="EMBL/GenBank/DDBJ databases">
        <title>Draft sequence of the Babesia gibsoni genome.</title>
        <authorList>
            <person name="Yamagishi J.Y."/>
            <person name="Xuan X.X."/>
        </authorList>
    </citation>
    <scope>NUCLEOTIDE SEQUENCE</scope>
    <source>
        <strain evidence="1">Azabu</strain>
    </source>
</reference>
<keyword evidence="2" id="KW-1185">Reference proteome</keyword>
<protein>
    <submittedName>
        <fullName evidence="1">Uncharacterized protein</fullName>
    </submittedName>
</protein>
<evidence type="ECO:0000313" key="1">
    <source>
        <dbReference type="EMBL" id="KAK1444145.1"/>
    </source>
</evidence>
<comment type="caution">
    <text evidence="1">The sequence shown here is derived from an EMBL/GenBank/DDBJ whole genome shotgun (WGS) entry which is preliminary data.</text>
</comment>
<dbReference type="EMBL" id="JAVEPI010000001">
    <property type="protein sequence ID" value="KAK1444145.1"/>
    <property type="molecule type" value="Genomic_DNA"/>
</dbReference>
<name>A0AAD8UR45_BABGI</name>
<dbReference type="Proteomes" id="UP001230268">
    <property type="component" value="Unassembled WGS sequence"/>
</dbReference>